<dbReference type="AlphaFoldDB" id="A0A8J2RH84"/>
<dbReference type="Pfam" id="PF10152">
    <property type="entry name" value="CCDC53"/>
    <property type="match status" value="1"/>
</dbReference>
<proteinExistence type="inferred from homology"/>
<comment type="caution">
    <text evidence="3">The sequence shown here is derived from an EMBL/GenBank/DDBJ whole genome shotgun (WGS) entry which is preliminary data.</text>
</comment>
<dbReference type="Proteomes" id="UP000789390">
    <property type="component" value="Unassembled WGS sequence"/>
</dbReference>
<feature type="compositionally biased region" description="Acidic residues" evidence="2">
    <location>
        <begin position="185"/>
        <end position="195"/>
    </location>
</feature>
<dbReference type="GO" id="GO:0071203">
    <property type="term" value="C:WASH complex"/>
    <property type="evidence" value="ECO:0007669"/>
    <property type="project" value="InterPro"/>
</dbReference>
<dbReference type="PANTHER" id="PTHR13015:SF0">
    <property type="entry name" value="WASH COMPLEX SUBUNIT 3"/>
    <property type="match status" value="1"/>
</dbReference>
<evidence type="ECO:0000313" key="4">
    <source>
        <dbReference type="Proteomes" id="UP000789390"/>
    </source>
</evidence>
<dbReference type="Gene3D" id="1.20.5.110">
    <property type="match status" value="1"/>
</dbReference>
<dbReference type="EMBL" id="CAKKLH010000052">
    <property type="protein sequence ID" value="CAH0101119.1"/>
    <property type="molecule type" value="Genomic_DNA"/>
</dbReference>
<evidence type="ECO:0000313" key="3">
    <source>
        <dbReference type="EMBL" id="CAH0101119.1"/>
    </source>
</evidence>
<gene>
    <name evidence="3" type="ORF">DGAL_LOCUS3420</name>
</gene>
<name>A0A8J2RH84_9CRUS</name>
<feature type="region of interest" description="Disordered" evidence="2">
    <location>
        <begin position="160"/>
        <end position="195"/>
    </location>
</feature>
<evidence type="ECO:0000256" key="1">
    <source>
        <dbReference type="ARBA" id="ARBA00006290"/>
    </source>
</evidence>
<dbReference type="OrthoDB" id="268027at2759"/>
<reference evidence="3" key="1">
    <citation type="submission" date="2021-11" db="EMBL/GenBank/DDBJ databases">
        <authorList>
            <person name="Schell T."/>
        </authorList>
    </citation>
    <scope>NUCLEOTIDE SEQUENCE</scope>
    <source>
        <strain evidence="3">M5</strain>
    </source>
</reference>
<dbReference type="GO" id="GO:0030041">
    <property type="term" value="P:actin filament polymerization"/>
    <property type="evidence" value="ECO:0007669"/>
    <property type="project" value="TreeGrafter"/>
</dbReference>
<protein>
    <submittedName>
        <fullName evidence="3">Uncharacterized protein</fullName>
    </submittedName>
</protein>
<dbReference type="InterPro" id="IPR019309">
    <property type="entry name" value="WASHC3"/>
</dbReference>
<comment type="similarity">
    <text evidence="1">Belongs to the CCDC53 family.</text>
</comment>
<accession>A0A8J2RH84</accession>
<dbReference type="PANTHER" id="PTHR13015">
    <property type="entry name" value="PROTEIN AD-016-RELATED"/>
    <property type="match status" value="1"/>
</dbReference>
<feature type="compositionally biased region" description="Polar residues" evidence="2">
    <location>
        <begin position="163"/>
        <end position="173"/>
    </location>
</feature>
<dbReference type="GO" id="GO:0006887">
    <property type="term" value="P:exocytosis"/>
    <property type="evidence" value="ECO:0007669"/>
    <property type="project" value="TreeGrafter"/>
</dbReference>
<organism evidence="3 4">
    <name type="scientific">Daphnia galeata</name>
    <dbReference type="NCBI Taxonomy" id="27404"/>
    <lineage>
        <taxon>Eukaryota</taxon>
        <taxon>Metazoa</taxon>
        <taxon>Ecdysozoa</taxon>
        <taxon>Arthropoda</taxon>
        <taxon>Crustacea</taxon>
        <taxon>Branchiopoda</taxon>
        <taxon>Diplostraca</taxon>
        <taxon>Cladocera</taxon>
        <taxon>Anomopoda</taxon>
        <taxon>Daphniidae</taxon>
        <taxon>Daphnia</taxon>
    </lineage>
</organism>
<keyword evidence="4" id="KW-1185">Reference proteome</keyword>
<evidence type="ECO:0000256" key="2">
    <source>
        <dbReference type="SAM" id="MobiDB-lite"/>
    </source>
</evidence>
<sequence>MENKGLPFFGPSVEFSSVPPIETKRILSYFNQFVSNSVQLLNKFAIICDSKLLDLNFRLQDVEATLAILEAKLASIPALETSSIPAIPPPVPATSLESVAASVPIPPSVVPSVFPEDVSDVHQTAVAPPSNPEILRFVKMLSFGVPLMAVEQKMRAEGYDPSLLNSGKVNVTNKAPAPGSNNSSSDDEESNSDEY</sequence>